<gene>
    <name evidence="2" type="ORF">CVT26_007186</name>
</gene>
<dbReference type="Proteomes" id="UP000284706">
    <property type="component" value="Unassembled WGS sequence"/>
</dbReference>
<evidence type="ECO:0000256" key="1">
    <source>
        <dbReference type="SAM" id="MobiDB-lite"/>
    </source>
</evidence>
<feature type="region of interest" description="Disordered" evidence="1">
    <location>
        <begin position="32"/>
        <end position="98"/>
    </location>
</feature>
<dbReference type="AlphaFoldDB" id="A0A409W080"/>
<feature type="region of interest" description="Disordered" evidence="1">
    <location>
        <begin position="171"/>
        <end position="199"/>
    </location>
</feature>
<accession>A0A409W080</accession>
<name>A0A409W080_9AGAR</name>
<feature type="compositionally biased region" description="Low complexity" evidence="1">
    <location>
        <begin position="47"/>
        <end position="65"/>
    </location>
</feature>
<comment type="caution">
    <text evidence="2">The sequence shown here is derived from an EMBL/GenBank/DDBJ whole genome shotgun (WGS) entry which is preliminary data.</text>
</comment>
<dbReference type="EMBL" id="NHYE01005481">
    <property type="protein sequence ID" value="PPQ71924.1"/>
    <property type="molecule type" value="Genomic_DNA"/>
</dbReference>
<keyword evidence="3" id="KW-1185">Reference proteome</keyword>
<evidence type="ECO:0000313" key="2">
    <source>
        <dbReference type="EMBL" id="PPQ71924.1"/>
    </source>
</evidence>
<protein>
    <submittedName>
        <fullName evidence="2">Uncharacterized protein</fullName>
    </submittedName>
</protein>
<proteinExistence type="predicted"/>
<reference evidence="2 3" key="1">
    <citation type="journal article" date="2018" name="Evol. Lett.">
        <title>Horizontal gene cluster transfer increased hallucinogenic mushroom diversity.</title>
        <authorList>
            <person name="Reynolds H.T."/>
            <person name="Vijayakumar V."/>
            <person name="Gluck-Thaler E."/>
            <person name="Korotkin H.B."/>
            <person name="Matheny P.B."/>
            <person name="Slot J.C."/>
        </authorList>
    </citation>
    <scope>NUCLEOTIDE SEQUENCE [LARGE SCALE GENOMIC DNA]</scope>
    <source>
        <strain evidence="2 3">SRW20</strain>
    </source>
</reference>
<sequence>MARGIPIRLRITQDGVPISYVVYDPEPEVNALQPSHGDTSGERINFPSTASSSSPSVNLSTSLPSRRTVSVPNTPVIIPENHNNLKLKEPNPPFLRVSRSTTSLGTVRAVRRVRRPRTVSLEFEDPDEATASHGAAGNTGPKFTNDRPTFLKTLRRRISSVFGAKEEGKAIPTTLATSGNTRPGREGPKSPTTSQPIEHIAPPSSIRRAKSFVTPGAAPAPSIPKGTLENFEDVTREASFIAKAYSRTYRYSIEDEESEENVQP</sequence>
<organism evidence="2 3">
    <name type="scientific">Gymnopilus dilepis</name>
    <dbReference type="NCBI Taxonomy" id="231916"/>
    <lineage>
        <taxon>Eukaryota</taxon>
        <taxon>Fungi</taxon>
        <taxon>Dikarya</taxon>
        <taxon>Basidiomycota</taxon>
        <taxon>Agaricomycotina</taxon>
        <taxon>Agaricomycetes</taxon>
        <taxon>Agaricomycetidae</taxon>
        <taxon>Agaricales</taxon>
        <taxon>Agaricineae</taxon>
        <taxon>Hymenogastraceae</taxon>
        <taxon>Gymnopilus</taxon>
    </lineage>
</organism>
<dbReference type="InParanoid" id="A0A409W080"/>
<feature type="region of interest" description="Disordered" evidence="1">
    <location>
        <begin position="126"/>
        <end position="147"/>
    </location>
</feature>
<evidence type="ECO:0000313" key="3">
    <source>
        <dbReference type="Proteomes" id="UP000284706"/>
    </source>
</evidence>